<feature type="region of interest" description="Disordered" evidence="1">
    <location>
        <begin position="1"/>
        <end position="43"/>
    </location>
</feature>
<proteinExistence type="predicted"/>
<evidence type="ECO:0000313" key="3">
    <source>
        <dbReference type="Proteomes" id="UP000008383"/>
    </source>
</evidence>
<dbReference type="EMBL" id="ACYE01000373">
    <property type="protein sequence ID" value="EFE38796.1"/>
    <property type="molecule type" value="Genomic_DNA"/>
</dbReference>
<feature type="region of interest" description="Disordered" evidence="1">
    <location>
        <begin position="62"/>
        <end position="167"/>
    </location>
</feature>
<name>D4DH66_TRIVH</name>
<keyword evidence="3" id="KW-1185">Reference proteome</keyword>
<feature type="compositionally biased region" description="Basic and acidic residues" evidence="1">
    <location>
        <begin position="1"/>
        <end position="18"/>
    </location>
</feature>
<gene>
    <name evidence="2" type="ORF">TRV_06521</name>
</gene>
<protein>
    <submittedName>
        <fullName evidence="2">Uncharacterized protein</fullName>
    </submittedName>
</protein>
<dbReference type="KEGG" id="tve:TRV_06521"/>
<evidence type="ECO:0000313" key="2">
    <source>
        <dbReference type="EMBL" id="EFE38796.1"/>
    </source>
</evidence>
<comment type="caution">
    <text evidence="2">The sequence shown here is derived from an EMBL/GenBank/DDBJ whole genome shotgun (WGS) entry which is preliminary data.</text>
</comment>
<dbReference type="Proteomes" id="UP000008383">
    <property type="component" value="Unassembled WGS sequence"/>
</dbReference>
<feature type="compositionally biased region" description="Polar residues" evidence="1">
    <location>
        <begin position="126"/>
        <end position="151"/>
    </location>
</feature>
<dbReference type="AlphaFoldDB" id="D4DH66"/>
<feature type="compositionally biased region" description="Basic and acidic residues" evidence="1">
    <location>
        <begin position="83"/>
        <end position="94"/>
    </location>
</feature>
<dbReference type="HOGENOM" id="CLU_874902_0_0_1"/>
<dbReference type="RefSeq" id="XP_003019441.1">
    <property type="nucleotide sequence ID" value="XM_003019395.1"/>
</dbReference>
<organism evidence="2 3">
    <name type="scientific">Trichophyton verrucosum (strain HKI 0517)</name>
    <dbReference type="NCBI Taxonomy" id="663202"/>
    <lineage>
        <taxon>Eukaryota</taxon>
        <taxon>Fungi</taxon>
        <taxon>Dikarya</taxon>
        <taxon>Ascomycota</taxon>
        <taxon>Pezizomycotina</taxon>
        <taxon>Eurotiomycetes</taxon>
        <taxon>Eurotiomycetidae</taxon>
        <taxon>Onygenales</taxon>
        <taxon>Arthrodermataceae</taxon>
        <taxon>Trichophyton</taxon>
    </lineage>
</organism>
<dbReference type="GeneID" id="9577891"/>
<evidence type="ECO:0000256" key="1">
    <source>
        <dbReference type="SAM" id="MobiDB-lite"/>
    </source>
</evidence>
<feature type="region of interest" description="Disordered" evidence="1">
    <location>
        <begin position="198"/>
        <end position="233"/>
    </location>
</feature>
<sequence length="318" mass="36044">MKDGQRNQDKQEKEREQNKLTPPQSHRRASFVQPGRAFDGEDLSAAASGGSYIEVGLHRLTATPHSLRQQLDLDQLRARKKPKDKDPRTKDRPKMRQGHVYICRWMEMGPFSTHPDTPGQADRQTKQTSIEQASRDLSNQPTNRPSVSQSVHLLRRQSKREKEGVVKRASSALAGLLHHLEYPPSSNRRSKQVLTLSRLNQRRKRPPGDAHNLPSSKFQLGRKAKKQDSQPTRRISRFISPTDAPCPWGLLAGEDGYQRVTNKQPSIESTDAESCIVIVTPHPGHPRPSSYHLHPPWPAQVARTGNILEIRSFHELAR</sequence>
<reference evidence="3" key="1">
    <citation type="journal article" date="2011" name="Genome Biol.">
        <title>Comparative and functional genomics provide insights into the pathogenicity of dermatophytic fungi.</title>
        <authorList>
            <person name="Burmester A."/>
            <person name="Shelest E."/>
            <person name="Gloeckner G."/>
            <person name="Heddergott C."/>
            <person name="Schindler S."/>
            <person name="Staib P."/>
            <person name="Heidel A."/>
            <person name="Felder M."/>
            <person name="Petzold A."/>
            <person name="Szafranski K."/>
            <person name="Feuermann M."/>
            <person name="Pedruzzi I."/>
            <person name="Priebe S."/>
            <person name="Groth M."/>
            <person name="Winkler R."/>
            <person name="Li W."/>
            <person name="Kniemeyer O."/>
            <person name="Schroeckh V."/>
            <person name="Hertweck C."/>
            <person name="Hube B."/>
            <person name="White T.C."/>
            <person name="Platzer M."/>
            <person name="Guthke R."/>
            <person name="Heitman J."/>
            <person name="Woestemeyer J."/>
            <person name="Zipfel P.F."/>
            <person name="Monod M."/>
            <person name="Brakhage A.A."/>
        </authorList>
    </citation>
    <scope>NUCLEOTIDE SEQUENCE [LARGE SCALE GENOMIC DNA]</scope>
    <source>
        <strain evidence="3">HKI 0517</strain>
    </source>
</reference>
<accession>D4DH66</accession>